<dbReference type="SUPFAM" id="SSF52047">
    <property type="entry name" value="RNI-like"/>
    <property type="match status" value="1"/>
</dbReference>
<reference evidence="1" key="2">
    <citation type="submission" date="2019-06" db="EMBL/GenBank/DDBJ databases">
        <title>Genomics analysis of Aphanomyces spp. identifies a new class of oomycete effector associated with host adaptation.</title>
        <authorList>
            <person name="Gaulin E."/>
        </authorList>
    </citation>
    <scope>NUCLEOTIDE SEQUENCE</scope>
    <source>
        <strain evidence="1">CBS 578.67</strain>
    </source>
</reference>
<proteinExistence type="predicted"/>
<protein>
    <submittedName>
        <fullName evidence="2">Aste57867_9167 protein</fullName>
    </submittedName>
</protein>
<evidence type="ECO:0000313" key="2">
    <source>
        <dbReference type="EMBL" id="VFT86051.1"/>
    </source>
</evidence>
<evidence type="ECO:0000313" key="1">
    <source>
        <dbReference type="EMBL" id="KAF0700289.1"/>
    </source>
</evidence>
<sequence length="467" mass="52551">MKHSRTDNDSAFIPKSSLQSLPPDILFKILQGLPDHSSVFSLLQVLGTADARGVLESLWQLGRTWKQSDLWPTLHLGLNCFDNDTISHLEVIAPLYTHVILDDQYNIEWLQQHLHPTASLDWRCLPGQEDQVQPLSLDEWYAKWATSLRTTRLTISERPTADAMLVVAPSLVHLTRLTLRLATTPFPEGLFAWLPTSSVIDLDLTESFEDVFVGHYTMSSLQHLRKWLETCPVRSLKLIGCEWSDSANAARKICDAMFACQTLEALTVAWYIFPNNFFKDKILPASMTHLALNDCGLDSQDLSSLTVALEQSNVTHFELQGYSDENDEDDVGFNAFLRKVAETRITHLDLTRFGTTVLGLEDLALFDPKNHLETLILDGELHLHGLEVKAIAEAMAIHPTLRYLSLADCQDIEFKTALELLPQAQLPAPRRTLNLGMTLKMSSDDVDRLHSIASERGIRLMLTQATT</sequence>
<name>A0A485KMJ7_9STRA</name>
<dbReference type="EMBL" id="VJMH01005129">
    <property type="protein sequence ID" value="KAF0700289.1"/>
    <property type="molecule type" value="Genomic_DNA"/>
</dbReference>
<dbReference type="EMBL" id="CAADRA010005150">
    <property type="protein sequence ID" value="VFT86051.1"/>
    <property type="molecule type" value="Genomic_DNA"/>
</dbReference>
<evidence type="ECO:0000313" key="3">
    <source>
        <dbReference type="Proteomes" id="UP000332933"/>
    </source>
</evidence>
<dbReference type="InterPro" id="IPR032675">
    <property type="entry name" value="LRR_dom_sf"/>
</dbReference>
<dbReference type="AlphaFoldDB" id="A0A485KMJ7"/>
<gene>
    <name evidence="2" type="primary">Aste57867_9167</name>
    <name evidence="1" type="ORF">As57867_009131</name>
    <name evidence="2" type="ORF">ASTE57867_9167</name>
</gene>
<accession>A0A485KMJ7</accession>
<dbReference type="Gene3D" id="3.80.10.10">
    <property type="entry name" value="Ribonuclease Inhibitor"/>
    <property type="match status" value="1"/>
</dbReference>
<organism evidence="2 3">
    <name type="scientific">Aphanomyces stellatus</name>
    <dbReference type="NCBI Taxonomy" id="120398"/>
    <lineage>
        <taxon>Eukaryota</taxon>
        <taxon>Sar</taxon>
        <taxon>Stramenopiles</taxon>
        <taxon>Oomycota</taxon>
        <taxon>Saprolegniomycetes</taxon>
        <taxon>Saprolegniales</taxon>
        <taxon>Verrucalvaceae</taxon>
        <taxon>Aphanomyces</taxon>
    </lineage>
</organism>
<dbReference type="OrthoDB" id="45061at2759"/>
<reference evidence="2 3" key="1">
    <citation type="submission" date="2019-03" db="EMBL/GenBank/DDBJ databases">
        <authorList>
            <person name="Gaulin E."/>
            <person name="Dumas B."/>
        </authorList>
    </citation>
    <scope>NUCLEOTIDE SEQUENCE [LARGE SCALE GENOMIC DNA]</scope>
    <source>
        <strain evidence="2">CBS 568.67</strain>
    </source>
</reference>
<keyword evidence="3" id="KW-1185">Reference proteome</keyword>
<dbReference type="Proteomes" id="UP000332933">
    <property type="component" value="Unassembled WGS sequence"/>
</dbReference>